<dbReference type="eggNOG" id="COG5519">
    <property type="taxonomic scope" value="Bacteria"/>
</dbReference>
<evidence type="ECO:0000313" key="4">
    <source>
        <dbReference type="EMBL" id="EST12001.1"/>
    </source>
</evidence>
<dbReference type="OrthoDB" id="158067at2"/>
<evidence type="ECO:0008006" key="6">
    <source>
        <dbReference type="Google" id="ProtNLM"/>
    </source>
</evidence>
<evidence type="ECO:0000259" key="2">
    <source>
        <dbReference type="Pfam" id="PF06048"/>
    </source>
</evidence>
<comment type="caution">
    <text evidence="4">The sequence shown here is derived from an EMBL/GenBank/DDBJ whole genome shotgun (WGS) entry which is preliminary data.</text>
</comment>
<dbReference type="PATRIC" id="fig|1395513.3.peg.2000"/>
<dbReference type="Pfam" id="PF18662">
    <property type="entry name" value="HTH_56"/>
    <property type="match status" value="1"/>
</dbReference>
<reference evidence="4 5" key="1">
    <citation type="journal article" date="2013" name="Genome Announc.">
        <title>Genome Sequence of Sporolactobacillus laevolacticus DSM442, an Efficient Polymer-Grade D-Lactate Producer from Agricultural Waste Cottonseed as a Nitrogen Source.</title>
        <authorList>
            <person name="Wang H."/>
            <person name="Wang L."/>
            <person name="Ju J."/>
            <person name="Yu B."/>
            <person name="Ma Y."/>
        </authorList>
    </citation>
    <scope>NUCLEOTIDE SEQUENCE [LARGE SCALE GENOMIC DNA]</scope>
    <source>
        <strain evidence="4 5">DSM 442</strain>
    </source>
</reference>
<organism evidence="4 5">
    <name type="scientific">Sporolactobacillus laevolacticus DSM 442</name>
    <dbReference type="NCBI Taxonomy" id="1395513"/>
    <lineage>
        <taxon>Bacteria</taxon>
        <taxon>Bacillati</taxon>
        <taxon>Bacillota</taxon>
        <taxon>Bacilli</taxon>
        <taxon>Bacillales</taxon>
        <taxon>Sporolactobacillaceae</taxon>
        <taxon>Sporolactobacillus</taxon>
    </lineage>
</organism>
<dbReference type="STRING" id="1395513.P343_09920"/>
<feature type="region of interest" description="Disordered" evidence="1">
    <location>
        <begin position="1"/>
        <end position="37"/>
    </location>
</feature>
<evidence type="ECO:0000313" key="5">
    <source>
        <dbReference type="Proteomes" id="UP000018296"/>
    </source>
</evidence>
<feature type="domain" description="Cch helix turn helix" evidence="3">
    <location>
        <begin position="489"/>
        <end position="611"/>
    </location>
</feature>
<accession>V6IYX9</accession>
<proteinExistence type="predicted"/>
<name>V6IYX9_9BACL</name>
<dbReference type="AlphaFoldDB" id="V6IYX9"/>
<dbReference type="Proteomes" id="UP000018296">
    <property type="component" value="Unassembled WGS sequence"/>
</dbReference>
<dbReference type="EMBL" id="AWTC01000008">
    <property type="protein sequence ID" value="EST12001.1"/>
    <property type="molecule type" value="Genomic_DNA"/>
</dbReference>
<protein>
    <recommendedName>
        <fullName evidence="6">DUF927 domain-containing protein</fullName>
    </recommendedName>
</protein>
<keyword evidence="5" id="KW-1185">Reference proteome</keyword>
<dbReference type="InterPro" id="IPR040538">
    <property type="entry name" value="Cch_HTH"/>
</dbReference>
<sequence>MSGEIQDINSNGNEQSTTLSDPNKNKDADLSSDQNQVQSSGEFSEIIFYPYKVKGKELLLMTEGDKPIARAVRVKRVLRNIETGSIQLELVFWAYDDWVTETVPRETIKPRSMDRLAALGMDVLGEGKKAQKVIEFISIAEQSIKPTSVYGKLGWAYDVSPESPPFKHYQIIPYTGGSALSIDVNQSEYDGRFDVAPKGSLKEYLDMIKAEVTGHPPLELMLCSGLAAPIVSLIGGNDRINVDSLLIHLVGNSTTGKTTAAMLAVSGFGNPKVAAENSLVHSFNATPNSMLKLLEGNNGIPMVFDETTMNNMDHNQLSTFIYAVAQGTARERLSRNNPVTNSYDIEKANSWDTVIITTGESSIIQHLNHNLGLRARVFEFANIPWTKDADNANAIQKTLLKNYGVLCQPFIEKLTEVGMDSLIQFWVQIKQQIINELPESKLRDRIATKFSFIILAAKVFSKTFDIELSCDGILKMLIQQEEESLSERDMAMNFYESLKQYIIQYQKNFKKGILPTTENNEIWGRIEIKNGKTYCYILKNQFRKIMDDFKFSDEKVLLSQLKDFGLLHHEKDKFQQRIGVFSKSEEAQREQATGKSGYNPKGDYTYCILYEGNIISDFLDEEEQA</sequence>
<dbReference type="RefSeq" id="WP_023510240.1">
    <property type="nucleotide sequence ID" value="NZ_AWTC01000008.1"/>
</dbReference>
<feature type="domain" description="DUF927" evidence="2">
    <location>
        <begin position="68"/>
        <end position="341"/>
    </location>
</feature>
<dbReference type="InterPro" id="IPR009270">
    <property type="entry name" value="DUF927"/>
</dbReference>
<feature type="compositionally biased region" description="Polar residues" evidence="1">
    <location>
        <begin position="7"/>
        <end position="22"/>
    </location>
</feature>
<dbReference type="Pfam" id="PF06048">
    <property type="entry name" value="DUF927"/>
    <property type="match status" value="1"/>
</dbReference>
<evidence type="ECO:0000256" key="1">
    <source>
        <dbReference type="SAM" id="MobiDB-lite"/>
    </source>
</evidence>
<gene>
    <name evidence="4" type="ORF">P343_09920</name>
</gene>
<evidence type="ECO:0000259" key="3">
    <source>
        <dbReference type="Pfam" id="PF18662"/>
    </source>
</evidence>